<dbReference type="Proteomes" id="UP000298381">
    <property type="component" value="Unassembled WGS sequence"/>
</dbReference>
<dbReference type="InterPro" id="IPR004045">
    <property type="entry name" value="Glutathione_S-Trfase_N"/>
</dbReference>
<comment type="caution">
    <text evidence="2">The sequence shown here is derived from an EMBL/GenBank/DDBJ whole genome shotgun (WGS) entry which is preliminary data.</text>
</comment>
<dbReference type="PANTHER" id="PTHR43968">
    <property type="match status" value="1"/>
</dbReference>
<dbReference type="PROSITE" id="PS51354">
    <property type="entry name" value="GLUTAREDOXIN_2"/>
    <property type="match status" value="1"/>
</dbReference>
<dbReference type="OrthoDB" id="9795531at2"/>
<dbReference type="AlphaFoldDB" id="A0A4Z0D9L0"/>
<feature type="domain" description="GST N-terminal" evidence="1">
    <location>
        <begin position="1"/>
        <end position="79"/>
    </location>
</feature>
<name>A0A4Z0D9L0_9FIRM</name>
<dbReference type="GO" id="GO:0005737">
    <property type="term" value="C:cytoplasm"/>
    <property type="evidence" value="ECO:0007669"/>
    <property type="project" value="TreeGrafter"/>
</dbReference>
<proteinExistence type="predicted"/>
<accession>A0A4Z0D9L0</accession>
<dbReference type="InterPro" id="IPR036249">
    <property type="entry name" value="Thioredoxin-like_sf"/>
</dbReference>
<reference evidence="2 3" key="1">
    <citation type="submission" date="2019-03" db="EMBL/GenBank/DDBJ databases">
        <title>Draft genome sequence data and analysis of a Fermenting Bacterium, Soehngenia longevitae strain 1933PT, isolated from petroleum reservoir in Azerbaijan.</title>
        <authorList>
            <person name="Grouzdev D.S."/>
            <person name="Bidzhieva S.K."/>
            <person name="Sokolova D.S."/>
            <person name="Tourova T.P."/>
            <person name="Poltaraus A.B."/>
            <person name="Nazina T.N."/>
        </authorList>
    </citation>
    <scope>NUCLEOTIDE SEQUENCE [LARGE SCALE GENOMIC DNA]</scope>
    <source>
        <strain evidence="2 3">1933P</strain>
    </source>
</reference>
<protein>
    <submittedName>
        <fullName evidence="2">NrdH-redoxin</fullName>
    </submittedName>
</protein>
<sequence length="79" mass="9304">MDLKLYYMDYCPFCDKVINYINNNKLEIELKNINIKENYDELISKGGLDQVPMLLIDGKPLYESEEIIKFLKGIIEKVI</sequence>
<dbReference type="InterPro" id="IPR050983">
    <property type="entry name" value="GST_Omega/HSP26"/>
</dbReference>
<dbReference type="InterPro" id="IPR011767">
    <property type="entry name" value="GLR_AS"/>
</dbReference>
<dbReference type="CDD" id="cd00570">
    <property type="entry name" value="GST_N_family"/>
    <property type="match status" value="1"/>
</dbReference>
<dbReference type="PROSITE" id="PS50404">
    <property type="entry name" value="GST_NTER"/>
    <property type="match status" value="1"/>
</dbReference>
<dbReference type="Pfam" id="PF13417">
    <property type="entry name" value="GST_N_3"/>
    <property type="match status" value="1"/>
</dbReference>
<keyword evidence="3" id="KW-1185">Reference proteome</keyword>
<organism evidence="2 3">
    <name type="scientific">Soehngenia longivitae</name>
    <dbReference type="NCBI Taxonomy" id="2562294"/>
    <lineage>
        <taxon>Bacteria</taxon>
        <taxon>Bacillati</taxon>
        <taxon>Bacillota</taxon>
        <taxon>Tissierellia</taxon>
        <taxon>Tissierellales</taxon>
        <taxon>Tissierellaceae</taxon>
        <taxon>Soehngenia</taxon>
    </lineage>
</organism>
<evidence type="ECO:0000313" key="3">
    <source>
        <dbReference type="Proteomes" id="UP000298381"/>
    </source>
</evidence>
<evidence type="ECO:0000259" key="1">
    <source>
        <dbReference type="PROSITE" id="PS50404"/>
    </source>
</evidence>
<dbReference type="EMBL" id="SRIB01000001">
    <property type="protein sequence ID" value="TFZ41567.1"/>
    <property type="molecule type" value="Genomic_DNA"/>
</dbReference>
<dbReference type="Gene3D" id="3.40.30.10">
    <property type="entry name" value="Glutaredoxin"/>
    <property type="match status" value="1"/>
</dbReference>
<dbReference type="PROSITE" id="PS00195">
    <property type="entry name" value="GLUTAREDOXIN_1"/>
    <property type="match status" value="1"/>
</dbReference>
<evidence type="ECO:0000313" key="2">
    <source>
        <dbReference type="EMBL" id="TFZ41567.1"/>
    </source>
</evidence>
<dbReference type="RefSeq" id="WP_135269722.1">
    <property type="nucleotide sequence ID" value="NZ_SRIB01000001.1"/>
</dbReference>
<dbReference type="PANTHER" id="PTHR43968:SF6">
    <property type="entry name" value="GLUTATHIONE S-TRANSFERASE OMEGA"/>
    <property type="match status" value="1"/>
</dbReference>
<dbReference type="SUPFAM" id="SSF52833">
    <property type="entry name" value="Thioredoxin-like"/>
    <property type="match status" value="1"/>
</dbReference>
<gene>
    <name evidence="2" type="ORF">E4100_00015</name>
</gene>